<protein>
    <submittedName>
        <fullName evidence="1">Uncharacterized protein</fullName>
    </submittedName>
</protein>
<dbReference type="EMBL" id="JBHUEL010000011">
    <property type="protein sequence ID" value="MFD1767976.1"/>
    <property type="molecule type" value="Genomic_DNA"/>
</dbReference>
<dbReference type="RefSeq" id="WP_381516075.1">
    <property type="nucleotide sequence ID" value="NZ_JBHUEL010000011.1"/>
</dbReference>
<accession>A0ABW4MH38</accession>
<gene>
    <name evidence="1" type="ORF">ACFSAG_14105</name>
</gene>
<evidence type="ECO:0000313" key="2">
    <source>
        <dbReference type="Proteomes" id="UP001597215"/>
    </source>
</evidence>
<keyword evidence="2" id="KW-1185">Reference proteome</keyword>
<sequence length="71" mass="7847">MQIEIRTPADAGFALLLAHREGRTKLNRRSAQFAGQLLANDDPLTEPQARWLAQLMDRAGLPDFTNGGIDD</sequence>
<organism evidence="1 2">
    <name type="scientific">Sphingorhabdus buctiana</name>
    <dbReference type="NCBI Taxonomy" id="1508805"/>
    <lineage>
        <taxon>Bacteria</taxon>
        <taxon>Pseudomonadati</taxon>
        <taxon>Pseudomonadota</taxon>
        <taxon>Alphaproteobacteria</taxon>
        <taxon>Sphingomonadales</taxon>
        <taxon>Sphingomonadaceae</taxon>
        <taxon>Sphingorhabdus</taxon>
    </lineage>
</organism>
<dbReference type="Proteomes" id="UP001597215">
    <property type="component" value="Unassembled WGS sequence"/>
</dbReference>
<name>A0ABW4MH38_9SPHN</name>
<evidence type="ECO:0000313" key="1">
    <source>
        <dbReference type="EMBL" id="MFD1767976.1"/>
    </source>
</evidence>
<reference evidence="2" key="1">
    <citation type="journal article" date="2019" name="Int. J. Syst. Evol. Microbiol.">
        <title>The Global Catalogue of Microorganisms (GCM) 10K type strain sequencing project: providing services to taxonomists for standard genome sequencing and annotation.</title>
        <authorList>
            <consortium name="The Broad Institute Genomics Platform"/>
            <consortium name="The Broad Institute Genome Sequencing Center for Infectious Disease"/>
            <person name="Wu L."/>
            <person name="Ma J."/>
        </authorList>
    </citation>
    <scope>NUCLEOTIDE SEQUENCE [LARGE SCALE GENOMIC DNA]</scope>
    <source>
        <strain evidence="2">CGMCC 1.12449</strain>
    </source>
</reference>
<comment type="caution">
    <text evidence="1">The sequence shown here is derived from an EMBL/GenBank/DDBJ whole genome shotgun (WGS) entry which is preliminary data.</text>
</comment>
<proteinExistence type="predicted"/>